<gene>
    <name evidence="1" type="ORF">METZ01_LOCUS494263</name>
</gene>
<accession>A0A383DAT7</accession>
<dbReference type="EMBL" id="UINC01215631">
    <property type="protein sequence ID" value="SVE41409.1"/>
    <property type="molecule type" value="Genomic_DNA"/>
</dbReference>
<reference evidence="1" key="1">
    <citation type="submission" date="2018-05" db="EMBL/GenBank/DDBJ databases">
        <authorList>
            <person name="Lanie J.A."/>
            <person name="Ng W.-L."/>
            <person name="Kazmierczak K.M."/>
            <person name="Andrzejewski T.M."/>
            <person name="Davidsen T.M."/>
            <person name="Wayne K.J."/>
            <person name="Tettelin H."/>
            <person name="Glass J.I."/>
            <person name="Rusch D."/>
            <person name="Podicherti R."/>
            <person name="Tsui H.-C.T."/>
            <person name="Winkler M.E."/>
        </authorList>
    </citation>
    <scope>NUCLEOTIDE SEQUENCE</scope>
</reference>
<feature type="non-terminal residue" evidence="1">
    <location>
        <position position="124"/>
    </location>
</feature>
<dbReference type="AlphaFoldDB" id="A0A383DAT7"/>
<evidence type="ECO:0000313" key="1">
    <source>
        <dbReference type="EMBL" id="SVE41409.1"/>
    </source>
</evidence>
<name>A0A383DAT7_9ZZZZ</name>
<protein>
    <submittedName>
        <fullName evidence="1">Uncharacterized protein</fullName>
    </submittedName>
</protein>
<proteinExistence type="predicted"/>
<sequence>MLFDEPFLHIIEENAIENPIELSKKIYSSTKWVPDQRPDLCPEIYKGESTKFLSEFETKERAEHLFNTFKIDAPENYIFASDFQLQKKGGQLAIHTDYNQIAYNVYKEELNLDVVHSITQHIYL</sequence>
<organism evidence="1">
    <name type="scientific">marine metagenome</name>
    <dbReference type="NCBI Taxonomy" id="408172"/>
    <lineage>
        <taxon>unclassified sequences</taxon>
        <taxon>metagenomes</taxon>
        <taxon>ecological metagenomes</taxon>
    </lineage>
</organism>